<dbReference type="Gene3D" id="1.20.120.450">
    <property type="entry name" value="dinb family like domain"/>
    <property type="match status" value="1"/>
</dbReference>
<evidence type="ECO:0000259" key="1">
    <source>
        <dbReference type="Pfam" id="PF12867"/>
    </source>
</evidence>
<dbReference type="EMBL" id="JACCFQ010000001">
    <property type="protein sequence ID" value="NYJ16228.1"/>
    <property type="molecule type" value="Genomic_DNA"/>
</dbReference>
<evidence type="ECO:0000313" key="2">
    <source>
        <dbReference type="EMBL" id="NYJ16228.1"/>
    </source>
</evidence>
<dbReference type="RefSeq" id="WP_179441214.1">
    <property type="nucleotide sequence ID" value="NZ_BAAALK010000006.1"/>
</dbReference>
<dbReference type="Pfam" id="PF12867">
    <property type="entry name" value="DinB_2"/>
    <property type="match status" value="1"/>
</dbReference>
<feature type="domain" description="DinB-like" evidence="1">
    <location>
        <begin position="21"/>
        <end position="141"/>
    </location>
</feature>
<dbReference type="NCBIfam" id="NF047843">
    <property type="entry name" value="MST_Rv0443"/>
    <property type="match status" value="1"/>
</dbReference>
<protein>
    <recommendedName>
        <fullName evidence="1">DinB-like domain-containing protein</fullName>
    </recommendedName>
</protein>
<proteinExistence type="predicted"/>
<gene>
    <name evidence="2" type="ORF">HNR11_000762</name>
</gene>
<evidence type="ECO:0000313" key="3">
    <source>
        <dbReference type="Proteomes" id="UP000560069"/>
    </source>
</evidence>
<keyword evidence="3" id="KW-1185">Reference proteome</keyword>
<organism evidence="2 3">
    <name type="scientific">Nesterenkonia sandarakina</name>
    <dbReference type="NCBI Taxonomy" id="272918"/>
    <lineage>
        <taxon>Bacteria</taxon>
        <taxon>Bacillati</taxon>
        <taxon>Actinomycetota</taxon>
        <taxon>Actinomycetes</taxon>
        <taxon>Micrococcales</taxon>
        <taxon>Micrococcaceae</taxon>
        <taxon>Nesterenkonia</taxon>
    </lineage>
</organism>
<dbReference type="InterPro" id="IPR024775">
    <property type="entry name" value="DinB-like"/>
</dbReference>
<dbReference type="InterPro" id="IPR034660">
    <property type="entry name" value="DinB/YfiT-like"/>
</dbReference>
<comment type="caution">
    <text evidence="2">The sequence shown here is derived from an EMBL/GenBank/DDBJ whole genome shotgun (WGS) entry which is preliminary data.</text>
</comment>
<name>A0A7Z0E7B9_9MICC</name>
<dbReference type="Proteomes" id="UP000560069">
    <property type="component" value="Unassembled WGS sequence"/>
</dbReference>
<accession>A0A7Z0E7B9</accession>
<sequence length="179" mass="19699">MNSIELLHDIARRPLEQAQHLRPALTAQALNAHPHHDNSIAWLLWHSAREIDEQLAGLSGEPTVWTAQGFAARFALDLDEHEMGFGHTGTDARRIQASDPDLLLEHLRAVVAAQLAYQETLSETDLDEVIDAGWNPPVTRAARLISISLDAVAHIAQAAYITGMDPAGFEEPQPREQPS</sequence>
<dbReference type="SUPFAM" id="SSF109854">
    <property type="entry name" value="DinB/YfiT-like putative metalloenzymes"/>
    <property type="match status" value="1"/>
</dbReference>
<dbReference type="AlphaFoldDB" id="A0A7Z0E7B9"/>
<reference evidence="2 3" key="1">
    <citation type="submission" date="2020-07" db="EMBL/GenBank/DDBJ databases">
        <title>Sequencing the genomes of 1000 actinobacteria strains.</title>
        <authorList>
            <person name="Klenk H.-P."/>
        </authorList>
    </citation>
    <scope>NUCLEOTIDE SEQUENCE [LARGE SCALE GENOMIC DNA]</scope>
    <source>
        <strain evidence="2 3">DSM 15664</strain>
    </source>
</reference>